<evidence type="ECO:0000313" key="4">
    <source>
        <dbReference type="Proteomes" id="UP001529510"/>
    </source>
</evidence>
<feature type="domain" description="GREB1-like circularly permuted SF2 helicase" evidence="2">
    <location>
        <begin position="22"/>
        <end position="127"/>
    </location>
</feature>
<accession>A0ABD0P876</accession>
<dbReference type="Proteomes" id="UP001529510">
    <property type="component" value="Unassembled WGS sequence"/>
</dbReference>
<feature type="compositionally biased region" description="Basic and acidic residues" evidence="1">
    <location>
        <begin position="100"/>
        <end position="116"/>
    </location>
</feature>
<dbReference type="InterPro" id="IPR048657">
    <property type="entry name" value="GREB1-like_cpSF2"/>
</dbReference>
<feature type="non-terminal residue" evidence="3">
    <location>
        <position position="127"/>
    </location>
</feature>
<comment type="caution">
    <text evidence="3">The sequence shown here is derived from an EMBL/GenBank/DDBJ whole genome shotgun (WGS) entry which is preliminary data.</text>
</comment>
<proteinExistence type="predicted"/>
<name>A0ABD0P876_CIRMR</name>
<dbReference type="InterPro" id="IPR028422">
    <property type="entry name" value="GREB1"/>
</dbReference>
<dbReference type="PANTHER" id="PTHR15720">
    <property type="entry name" value="GREB1-RELATED"/>
    <property type="match status" value="1"/>
</dbReference>
<feature type="region of interest" description="Disordered" evidence="1">
    <location>
        <begin position="1"/>
        <end position="41"/>
    </location>
</feature>
<dbReference type="EMBL" id="JAMKFB020000017">
    <property type="protein sequence ID" value="KAL0170199.1"/>
    <property type="molecule type" value="Genomic_DNA"/>
</dbReference>
<evidence type="ECO:0000313" key="3">
    <source>
        <dbReference type="EMBL" id="KAL0170199.1"/>
    </source>
</evidence>
<evidence type="ECO:0000256" key="1">
    <source>
        <dbReference type="SAM" id="MobiDB-lite"/>
    </source>
</evidence>
<reference evidence="3 4" key="1">
    <citation type="submission" date="2024-05" db="EMBL/GenBank/DDBJ databases">
        <title>Genome sequencing and assembly of Indian major carp, Cirrhinus mrigala (Hamilton, 1822).</title>
        <authorList>
            <person name="Mohindra V."/>
            <person name="Chowdhury L.M."/>
            <person name="Lal K."/>
            <person name="Jena J.K."/>
        </authorList>
    </citation>
    <scope>NUCLEOTIDE SEQUENCE [LARGE SCALE GENOMIC DNA]</scope>
    <source>
        <strain evidence="3">CM1030</strain>
        <tissue evidence="3">Blood</tissue>
    </source>
</reference>
<protein>
    <recommendedName>
        <fullName evidence="2">GREB1-like circularly permuted SF2 helicase domain-containing protein</fullName>
    </recommendedName>
</protein>
<feature type="non-terminal residue" evidence="3">
    <location>
        <position position="1"/>
    </location>
</feature>
<gene>
    <name evidence="3" type="ORF">M9458_034795</name>
</gene>
<organism evidence="3 4">
    <name type="scientific">Cirrhinus mrigala</name>
    <name type="common">Mrigala</name>
    <dbReference type="NCBI Taxonomy" id="683832"/>
    <lineage>
        <taxon>Eukaryota</taxon>
        <taxon>Metazoa</taxon>
        <taxon>Chordata</taxon>
        <taxon>Craniata</taxon>
        <taxon>Vertebrata</taxon>
        <taxon>Euteleostomi</taxon>
        <taxon>Actinopterygii</taxon>
        <taxon>Neopterygii</taxon>
        <taxon>Teleostei</taxon>
        <taxon>Ostariophysi</taxon>
        <taxon>Cypriniformes</taxon>
        <taxon>Cyprinidae</taxon>
        <taxon>Labeoninae</taxon>
        <taxon>Labeonini</taxon>
        <taxon>Cirrhinus</taxon>
    </lineage>
</organism>
<feature type="region of interest" description="Disordered" evidence="1">
    <location>
        <begin position="98"/>
        <end position="127"/>
    </location>
</feature>
<dbReference type="Pfam" id="PF20692">
    <property type="entry name" value="cpSF2-GREB1"/>
    <property type="match status" value="1"/>
</dbReference>
<keyword evidence="4" id="KW-1185">Reference proteome</keyword>
<evidence type="ECO:0000259" key="2">
    <source>
        <dbReference type="Pfam" id="PF20692"/>
    </source>
</evidence>
<dbReference type="AlphaFoldDB" id="A0ABD0P876"/>
<dbReference type="PANTHER" id="PTHR15720:SF13">
    <property type="entry name" value="PROTEIN GREB1"/>
    <property type="match status" value="1"/>
</dbReference>
<feature type="compositionally biased region" description="Low complexity" evidence="1">
    <location>
        <begin position="22"/>
        <end position="34"/>
    </location>
</feature>
<sequence>HPQSDRTPLDPDKQPNQRRQSKSTSSGSSSTRASPLRQSCSWARNLSRPPVVLLPKAVYDLITTLDSSGLPNSFRPLLSKMMTCTEQSLYYRQWTVPRPHHMDSSNRAEGRTDNFHPRKLLLSGPPQ</sequence>